<dbReference type="KEGG" id="gps:C427_4845"/>
<gene>
    <name evidence="1" type="ORF">C427_4845</name>
</gene>
<evidence type="ECO:0000313" key="1">
    <source>
        <dbReference type="EMBL" id="AGH46944.1"/>
    </source>
</evidence>
<proteinExistence type="predicted"/>
<evidence type="ECO:0000313" key="2">
    <source>
        <dbReference type="Proteomes" id="UP000011864"/>
    </source>
</evidence>
<dbReference type="HOGENOM" id="CLU_3082871_0_0_6"/>
<accession>K6ZVR0</accession>
<organism evidence="1 2">
    <name type="scientific">Paraglaciecola psychrophila 170</name>
    <dbReference type="NCBI Taxonomy" id="1129794"/>
    <lineage>
        <taxon>Bacteria</taxon>
        <taxon>Pseudomonadati</taxon>
        <taxon>Pseudomonadota</taxon>
        <taxon>Gammaproteobacteria</taxon>
        <taxon>Alteromonadales</taxon>
        <taxon>Alteromonadaceae</taxon>
        <taxon>Paraglaciecola</taxon>
    </lineage>
</organism>
<sequence>MEIYSANIFIMLSKKSSDIVILNKINKAIVTLTDNSELREISRHWEISQKEE</sequence>
<evidence type="ECO:0008006" key="3">
    <source>
        <dbReference type="Google" id="ProtNLM"/>
    </source>
</evidence>
<keyword evidence="2" id="KW-1185">Reference proteome</keyword>
<dbReference type="Proteomes" id="UP000011864">
    <property type="component" value="Chromosome"/>
</dbReference>
<protein>
    <recommendedName>
        <fullName evidence="3">Solute-binding protein family 3/N-terminal domain-containing protein</fullName>
    </recommendedName>
</protein>
<name>K6ZVR0_9ALTE</name>
<dbReference type="AlphaFoldDB" id="K6ZVR0"/>
<dbReference type="PATRIC" id="fig|1129794.4.peg.4827"/>
<reference evidence="1 2" key="1">
    <citation type="journal article" date="2013" name="Genome Announc.">
        <title>Complete Genome Sequence of Glaciecola psychrophila Strain 170T.</title>
        <authorList>
            <person name="Yin J."/>
            <person name="Chen J."/>
            <person name="Liu G."/>
            <person name="Yu Y."/>
            <person name="Song L."/>
            <person name="Wang X."/>
            <person name="Qu X."/>
        </authorList>
    </citation>
    <scope>NUCLEOTIDE SEQUENCE [LARGE SCALE GENOMIC DNA]</scope>
    <source>
        <strain evidence="1 2">170</strain>
    </source>
</reference>
<dbReference type="STRING" id="1129794.C427_4845"/>
<dbReference type="EMBL" id="CP003837">
    <property type="protein sequence ID" value="AGH46944.1"/>
    <property type="molecule type" value="Genomic_DNA"/>
</dbReference>